<dbReference type="AlphaFoldDB" id="A0A4Y2NFU1"/>
<name>A0A4Y2NFU1_ARAVE</name>
<feature type="compositionally biased region" description="Basic and acidic residues" evidence="1">
    <location>
        <begin position="41"/>
        <end position="60"/>
    </location>
</feature>
<evidence type="ECO:0000313" key="3">
    <source>
        <dbReference type="Proteomes" id="UP000499080"/>
    </source>
</evidence>
<reference evidence="2 3" key="1">
    <citation type="journal article" date="2019" name="Sci. Rep.">
        <title>Orb-weaving spider Araneus ventricosus genome elucidates the spidroin gene catalogue.</title>
        <authorList>
            <person name="Kono N."/>
            <person name="Nakamura H."/>
            <person name="Ohtoshi R."/>
            <person name="Moran D.A.P."/>
            <person name="Shinohara A."/>
            <person name="Yoshida Y."/>
            <person name="Fujiwara M."/>
            <person name="Mori M."/>
            <person name="Tomita M."/>
            <person name="Arakawa K."/>
        </authorList>
    </citation>
    <scope>NUCLEOTIDE SEQUENCE [LARGE SCALE GENOMIC DNA]</scope>
</reference>
<comment type="caution">
    <text evidence="2">The sequence shown here is derived from an EMBL/GenBank/DDBJ whole genome shotgun (WGS) entry which is preliminary data.</text>
</comment>
<gene>
    <name evidence="2" type="ORF">AVEN_214250_1</name>
</gene>
<dbReference type="EMBL" id="BGPR01127676">
    <property type="protein sequence ID" value="GBN37762.1"/>
    <property type="molecule type" value="Genomic_DNA"/>
</dbReference>
<evidence type="ECO:0000256" key="1">
    <source>
        <dbReference type="SAM" id="MobiDB-lite"/>
    </source>
</evidence>
<sequence length="119" mass="13347">MTDNGLNGCHITDPLCSRIKYDPPHLQHRLVPPTKMNSLARDQKREESLTDQNPRRERIILHLIAGPGSGAVFPTLSRRSPTQQTPSRKPWTAFQGLSSSKHRATRKPSGLSTKGYPRL</sequence>
<evidence type="ECO:0000313" key="2">
    <source>
        <dbReference type="EMBL" id="GBN37762.1"/>
    </source>
</evidence>
<feature type="compositionally biased region" description="Polar residues" evidence="1">
    <location>
        <begin position="77"/>
        <end position="87"/>
    </location>
</feature>
<organism evidence="2 3">
    <name type="scientific">Araneus ventricosus</name>
    <name type="common">Orbweaver spider</name>
    <name type="synonym">Epeira ventricosa</name>
    <dbReference type="NCBI Taxonomy" id="182803"/>
    <lineage>
        <taxon>Eukaryota</taxon>
        <taxon>Metazoa</taxon>
        <taxon>Ecdysozoa</taxon>
        <taxon>Arthropoda</taxon>
        <taxon>Chelicerata</taxon>
        <taxon>Arachnida</taxon>
        <taxon>Araneae</taxon>
        <taxon>Araneomorphae</taxon>
        <taxon>Entelegynae</taxon>
        <taxon>Araneoidea</taxon>
        <taxon>Araneidae</taxon>
        <taxon>Araneus</taxon>
    </lineage>
</organism>
<accession>A0A4Y2NFU1</accession>
<feature type="region of interest" description="Disordered" evidence="1">
    <location>
        <begin position="25"/>
        <end position="119"/>
    </location>
</feature>
<dbReference type="Proteomes" id="UP000499080">
    <property type="component" value="Unassembled WGS sequence"/>
</dbReference>
<proteinExistence type="predicted"/>
<keyword evidence="3" id="KW-1185">Reference proteome</keyword>
<protein>
    <submittedName>
        <fullName evidence="2">Uncharacterized protein</fullName>
    </submittedName>
</protein>